<dbReference type="EMBL" id="NCKV01002344">
    <property type="protein sequence ID" value="RWS26969.1"/>
    <property type="molecule type" value="Genomic_DNA"/>
</dbReference>
<dbReference type="STRING" id="299467.A0A443SHI9"/>
<keyword evidence="4" id="KW-0675">Receptor</keyword>
<dbReference type="Pfam" id="PF02932">
    <property type="entry name" value="Neur_chan_memb"/>
    <property type="match status" value="1"/>
</dbReference>
<evidence type="ECO:0000259" key="3">
    <source>
        <dbReference type="Pfam" id="PF02932"/>
    </source>
</evidence>
<reference evidence="4 5" key="1">
    <citation type="journal article" date="2018" name="Gigascience">
        <title>Genomes of trombidid mites reveal novel predicted allergens and laterally-transferred genes associated with secondary metabolism.</title>
        <authorList>
            <person name="Dong X."/>
            <person name="Chaisiri K."/>
            <person name="Xia D."/>
            <person name="Armstrong S.D."/>
            <person name="Fang Y."/>
            <person name="Donnelly M.J."/>
            <person name="Kadowaki T."/>
            <person name="McGarry J.W."/>
            <person name="Darby A.C."/>
            <person name="Makepeace B.L."/>
        </authorList>
    </citation>
    <scope>NUCLEOTIDE SEQUENCE [LARGE SCALE GENOMIC DNA]</scope>
    <source>
        <strain evidence="4">UoL-UT</strain>
    </source>
</reference>
<dbReference type="OrthoDB" id="5975154at2759"/>
<dbReference type="GO" id="GO:0006811">
    <property type="term" value="P:monoatomic ion transport"/>
    <property type="evidence" value="ECO:0007669"/>
    <property type="project" value="InterPro"/>
</dbReference>
<keyword evidence="5" id="KW-1185">Reference proteome</keyword>
<dbReference type="SUPFAM" id="SSF90112">
    <property type="entry name" value="Neurotransmitter-gated ion-channel transmembrane pore"/>
    <property type="match status" value="1"/>
</dbReference>
<dbReference type="Proteomes" id="UP000288716">
    <property type="component" value="Unassembled WGS sequence"/>
</dbReference>
<protein>
    <submittedName>
        <fullName evidence="4">Nicotinic acetylcholine receptor subunit dalpha6: dalpha7-like protein</fullName>
    </submittedName>
</protein>
<feature type="domain" description="Neurotransmitter-gated ion-channel transmembrane" evidence="3">
    <location>
        <begin position="127"/>
        <end position="191"/>
    </location>
</feature>
<evidence type="ECO:0000256" key="1">
    <source>
        <dbReference type="SAM" id="MobiDB-lite"/>
    </source>
</evidence>
<dbReference type="InterPro" id="IPR036719">
    <property type="entry name" value="Neuro-gated_channel_TM_sf"/>
</dbReference>
<feature type="compositionally biased region" description="Polar residues" evidence="1">
    <location>
        <begin position="13"/>
        <end position="28"/>
    </location>
</feature>
<gene>
    <name evidence="4" type="ORF">B4U80_01553</name>
</gene>
<feature type="transmembrane region" description="Helical" evidence="2">
    <location>
        <begin position="176"/>
        <end position="196"/>
    </location>
</feature>
<dbReference type="AlphaFoldDB" id="A0A443SHI9"/>
<dbReference type="VEuPathDB" id="VectorBase:LDEU005070"/>
<keyword evidence="2" id="KW-1133">Transmembrane helix</keyword>
<keyword evidence="2" id="KW-0812">Transmembrane</keyword>
<dbReference type="InterPro" id="IPR038050">
    <property type="entry name" value="Neuro_actylchol_rec"/>
</dbReference>
<evidence type="ECO:0000313" key="5">
    <source>
        <dbReference type="Proteomes" id="UP000288716"/>
    </source>
</evidence>
<comment type="caution">
    <text evidence="4">The sequence shown here is derived from an EMBL/GenBank/DDBJ whole genome shotgun (WGS) entry which is preliminary data.</text>
</comment>
<dbReference type="InterPro" id="IPR006029">
    <property type="entry name" value="Neurotrans-gated_channel_TM"/>
</dbReference>
<organism evidence="4 5">
    <name type="scientific">Leptotrombidium deliense</name>
    <dbReference type="NCBI Taxonomy" id="299467"/>
    <lineage>
        <taxon>Eukaryota</taxon>
        <taxon>Metazoa</taxon>
        <taxon>Ecdysozoa</taxon>
        <taxon>Arthropoda</taxon>
        <taxon>Chelicerata</taxon>
        <taxon>Arachnida</taxon>
        <taxon>Acari</taxon>
        <taxon>Acariformes</taxon>
        <taxon>Trombidiformes</taxon>
        <taxon>Prostigmata</taxon>
        <taxon>Anystina</taxon>
        <taxon>Parasitengona</taxon>
        <taxon>Trombiculoidea</taxon>
        <taxon>Trombiculidae</taxon>
        <taxon>Leptotrombidium</taxon>
    </lineage>
</organism>
<evidence type="ECO:0000313" key="4">
    <source>
        <dbReference type="EMBL" id="RWS26969.1"/>
    </source>
</evidence>
<keyword evidence="2" id="KW-0472">Membrane</keyword>
<dbReference type="Gene3D" id="1.20.58.390">
    <property type="entry name" value="Neurotransmitter-gated ion-channel transmembrane domain"/>
    <property type="match status" value="1"/>
</dbReference>
<accession>A0A443SHI9</accession>
<proteinExistence type="predicted"/>
<dbReference type="GO" id="GO:0016020">
    <property type="term" value="C:membrane"/>
    <property type="evidence" value="ECO:0007669"/>
    <property type="project" value="InterPro"/>
</dbReference>
<feature type="region of interest" description="Disordered" evidence="1">
    <location>
        <begin position="1"/>
        <end position="35"/>
    </location>
</feature>
<evidence type="ECO:0000256" key="2">
    <source>
        <dbReference type="SAM" id="Phobius"/>
    </source>
</evidence>
<name>A0A443SHI9_9ACAR</name>
<sequence>MSRPGDIKPPKKSASSNINVLSKNSSPANMKPGVSSINSQMKEFTDQMHGSRGIMPNVLDLDDDYLQLHAIRGASQSCNCSCYTHMNSYAPQPPQPGFRSTIAGHCCEDGEPSLGLPPNCPLNDSPTATNQNTTQSKEISAILKELRFITNRMRREDELQEIIQEWKFAGMVIDRLCLIVFTAFTIISTVVCLSSAPHLVT</sequence>